<evidence type="ECO:0000313" key="1">
    <source>
        <dbReference type="EMBL" id="KYO47441.1"/>
    </source>
</evidence>
<accession>A0A151PEE2</accession>
<dbReference type="Proteomes" id="UP000050525">
    <property type="component" value="Unassembled WGS sequence"/>
</dbReference>
<proteinExistence type="predicted"/>
<evidence type="ECO:0000313" key="2">
    <source>
        <dbReference type="Proteomes" id="UP000050525"/>
    </source>
</evidence>
<keyword evidence="2" id="KW-1185">Reference proteome</keyword>
<comment type="caution">
    <text evidence="1">The sequence shown here is derived from an EMBL/GenBank/DDBJ whole genome shotgun (WGS) entry which is preliminary data.</text>
</comment>
<sequence>MQEGPTDVNVHCPSSSTQDKMYPCFFLGYCGIQSPFRDKRYEQFWMVPGLSERTKGYELNIYQGNCS</sequence>
<name>A0A151PEE2_ALLMI</name>
<dbReference type="AlphaFoldDB" id="A0A151PEE2"/>
<dbReference type="EMBL" id="AKHW03000422">
    <property type="protein sequence ID" value="KYO47441.1"/>
    <property type="molecule type" value="Genomic_DNA"/>
</dbReference>
<organism evidence="1 2">
    <name type="scientific">Alligator mississippiensis</name>
    <name type="common">American alligator</name>
    <dbReference type="NCBI Taxonomy" id="8496"/>
    <lineage>
        <taxon>Eukaryota</taxon>
        <taxon>Metazoa</taxon>
        <taxon>Chordata</taxon>
        <taxon>Craniata</taxon>
        <taxon>Vertebrata</taxon>
        <taxon>Euteleostomi</taxon>
        <taxon>Archelosauria</taxon>
        <taxon>Archosauria</taxon>
        <taxon>Crocodylia</taxon>
        <taxon>Alligatoridae</taxon>
        <taxon>Alligatorinae</taxon>
        <taxon>Alligator</taxon>
    </lineage>
</organism>
<protein>
    <submittedName>
        <fullName evidence="1">Uncharacterized protein</fullName>
    </submittedName>
</protein>
<gene>
    <name evidence="1" type="ORF">Y1Q_0001235</name>
</gene>
<reference evidence="1 2" key="1">
    <citation type="journal article" date="2012" name="Genome Biol.">
        <title>Sequencing three crocodilian genomes to illuminate the evolution of archosaurs and amniotes.</title>
        <authorList>
            <person name="St John J.A."/>
            <person name="Braun E.L."/>
            <person name="Isberg S.R."/>
            <person name="Miles L.G."/>
            <person name="Chong A.Y."/>
            <person name="Gongora J."/>
            <person name="Dalzell P."/>
            <person name="Moran C."/>
            <person name="Bed'hom B."/>
            <person name="Abzhanov A."/>
            <person name="Burgess S.C."/>
            <person name="Cooksey A.M."/>
            <person name="Castoe T.A."/>
            <person name="Crawford N.G."/>
            <person name="Densmore L.D."/>
            <person name="Drew J.C."/>
            <person name="Edwards S.V."/>
            <person name="Faircloth B.C."/>
            <person name="Fujita M.K."/>
            <person name="Greenwold M.J."/>
            <person name="Hoffmann F.G."/>
            <person name="Howard J.M."/>
            <person name="Iguchi T."/>
            <person name="Janes D.E."/>
            <person name="Khan S.Y."/>
            <person name="Kohno S."/>
            <person name="de Koning A.J."/>
            <person name="Lance S.L."/>
            <person name="McCarthy F.M."/>
            <person name="McCormack J.E."/>
            <person name="Merchant M.E."/>
            <person name="Peterson D.G."/>
            <person name="Pollock D.D."/>
            <person name="Pourmand N."/>
            <person name="Raney B.J."/>
            <person name="Roessler K.A."/>
            <person name="Sanford J.R."/>
            <person name="Sawyer R.H."/>
            <person name="Schmidt C.J."/>
            <person name="Triplett E.W."/>
            <person name="Tuberville T.D."/>
            <person name="Venegas-Anaya M."/>
            <person name="Howard J.T."/>
            <person name="Jarvis E.D."/>
            <person name="Guillette L.J.Jr."/>
            <person name="Glenn T.C."/>
            <person name="Green R.E."/>
            <person name="Ray D.A."/>
        </authorList>
    </citation>
    <scope>NUCLEOTIDE SEQUENCE [LARGE SCALE GENOMIC DNA]</scope>
    <source>
        <strain evidence="1">KSC_2009_1</strain>
    </source>
</reference>